<accession>A0ABZ2J6M5</accession>
<keyword evidence="4" id="KW-1185">Reference proteome</keyword>
<evidence type="ECO:0000256" key="2">
    <source>
        <dbReference type="SAM" id="Phobius"/>
    </source>
</evidence>
<feature type="transmembrane region" description="Helical" evidence="2">
    <location>
        <begin position="38"/>
        <end position="58"/>
    </location>
</feature>
<sequence length="314" mass="34663">MQILLSLVCLAALLAAILGLIKPAMVLFFVKPEKQTRLKAFGLYAGVFILGVLLLPAVTKPDASDKYLAQLKEEAKQAEQAHLNKKVKPMAKPVELSMNYKLRPDFRVEVTATTNLPDGTEMLLTVGDKDVAAGFLGQDDSSVEKGRISFAPVGPLPNGNYIATVTVPIPRVQPKAVQAIIGSHGEYLTGELVEDGDFGKTIEQEVSFSVKGSSPSPAIIVKALKKDFKREYDALLKFKDNPDFWQYGFGRGGKYYEWLERVQSLDKQYPSQTAFKAGLLFANLPIIGREYMRSKGRETPATESHRKDIEKALQ</sequence>
<name>A0ABZ2J6M5_9BACT</name>
<feature type="region of interest" description="Disordered" evidence="1">
    <location>
        <begin position="295"/>
        <end position="314"/>
    </location>
</feature>
<dbReference type="Proteomes" id="UP001385389">
    <property type="component" value="Chromosome"/>
</dbReference>
<protein>
    <submittedName>
        <fullName evidence="3">Uncharacterized protein</fullName>
    </submittedName>
</protein>
<dbReference type="RefSeq" id="WP_338669756.1">
    <property type="nucleotide sequence ID" value="NZ_CP146609.1"/>
</dbReference>
<reference evidence="3 4" key="1">
    <citation type="submission" date="2024-03" db="EMBL/GenBank/DDBJ databases">
        <title>Phenotype and Genome Characterization of a Sulfate-Reducing Bacterium Pseudodesulfovibrio sp. strain 5S69, isolated from Petroleum Reservoir in Tatarstan (Russia).</title>
        <authorList>
            <person name="Bidzhieva S.K."/>
            <person name="Kadnikov V."/>
            <person name="Tourova T.P."/>
            <person name="Samigullina S.R."/>
            <person name="Sokolova D.S."/>
            <person name="Poltaraus A.B."/>
            <person name="Avtukh A.N."/>
            <person name="Tereshina V.M."/>
            <person name="Mardanov A.V."/>
            <person name="Nazina T.N."/>
        </authorList>
    </citation>
    <scope>NUCLEOTIDE SEQUENCE [LARGE SCALE GENOMIC DNA]</scope>
    <source>
        <strain evidence="3 4">5S69</strain>
    </source>
</reference>
<evidence type="ECO:0000313" key="4">
    <source>
        <dbReference type="Proteomes" id="UP001385389"/>
    </source>
</evidence>
<organism evidence="3 4">
    <name type="scientific">Pseudodesulfovibrio methanolicus</name>
    <dbReference type="NCBI Taxonomy" id="3126690"/>
    <lineage>
        <taxon>Bacteria</taxon>
        <taxon>Pseudomonadati</taxon>
        <taxon>Thermodesulfobacteriota</taxon>
        <taxon>Desulfovibrionia</taxon>
        <taxon>Desulfovibrionales</taxon>
        <taxon>Desulfovibrionaceae</taxon>
    </lineage>
</organism>
<evidence type="ECO:0000256" key="1">
    <source>
        <dbReference type="SAM" id="MobiDB-lite"/>
    </source>
</evidence>
<keyword evidence="2" id="KW-0812">Transmembrane</keyword>
<gene>
    <name evidence="3" type="ORF">V8V93_07560</name>
</gene>
<proteinExistence type="predicted"/>
<dbReference type="EMBL" id="CP146609">
    <property type="protein sequence ID" value="WWX24060.1"/>
    <property type="molecule type" value="Genomic_DNA"/>
</dbReference>
<keyword evidence="2" id="KW-0472">Membrane</keyword>
<keyword evidence="2" id="KW-1133">Transmembrane helix</keyword>
<evidence type="ECO:0000313" key="3">
    <source>
        <dbReference type="EMBL" id="WWX24060.1"/>
    </source>
</evidence>